<protein>
    <recommendedName>
        <fullName evidence="3">4Fe-4S domain-containing protein</fullName>
    </recommendedName>
</protein>
<comment type="caution">
    <text evidence="1">The sequence shown here is derived from an EMBL/GenBank/DDBJ whole genome shotgun (WGS) entry which is preliminary data.</text>
</comment>
<evidence type="ECO:0000313" key="2">
    <source>
        <dbReference type="Proteomes" id="UP000613075"/>
    </source>
</evidence>
<dbReference type="EMBL" id="JADDUM010000253">
    <property type="protein sequence ID" value="MBE8594209.1"/>
    <property type="molecule type" value="Genomic_DNA"/>
</dbReference>
<keyword evidence="2" id="KW-1185">Reference proteome</keyword>
<organism evidence="1 2">
    <name type="scientific">Pseudomonas cyclaminis</name>
    <dbReference type="NCBI Taxonomy" id="2781239"/>
    <lineage>
        <taxon>Bacteria</taxon>
        <taxon>Pseudomonadati</taxon>
        <taxon>Pseudomonadota</taxon>
        <taxon>Gammaproteobacteria</taxon>
        <taxon>Pseudomonadales</taxon>
        <taxon>Pseudomonadaceae</taxon>
        <taxon>Pseudomonas</taxon>
    </lineage>
</organism>
<evidence type="ECO:0000313" key="1">
    <source>
        <dbReference type="EMBL" id="MBE8594209.1"/>
    </source>
</evidence>
<accession>A0ABR9SZ49</accession>
<dbReference type="Proteomes" id="UP000613075">
    <property type="component" value="Unassembled WGS sequence"/>
</dbReference>
<proteinExistence type="predicted"/>
<gene>
    <name evidence="1" type="ORF">IQK56_26685</name>
</gene>
<sequence>MDGTQCGLCGEQACPAYHRKWCD</sequence>
<reference evidence="1 2" key="1">
    <citation type="submission" date="2020-10" db="EMBL/GenBank/DDBJ databases">
        <title>The draft genomes of Cyclamen pathogen Pseudomonas sp.</title>
        <authorList>
            <person name="Fujikawa T."/>
            <person name="Sawada H."/>
        </authorList>
    </citation>
    <scope>NUCLEOTIDE SEQUENCE [LARGE SCALE GENOMIC DNA]</scope>
    <source>
        <strain evidence="1 2">MAFF 301449</strain>
    </source>
</reference>
<evidence type="ECO:0008006" key="3">
    <source>
        <dbReference type="Google" id="ProtNLM"/>
    </source>
</evidence>
<name>A0ABR9SZ49_9PSED</name>